<evidence type="ECO:0000313" key="10">
    <source>
        <dbReference type="Proteomes" id="UP000295781"/>
    </source>
</evidence>
<sequence length="1049" mass="110288">MFDAIIRGSLRHAWLVIAAALVLVGAGAYATATMPLDVLPELSAPSVTVVTEAGGLAPEEVEKLVTTPLEQALNGASGVRRIRSSSAVGIALIWVEFEWDVSPVVARQVVAEKLSSARSSLPAGIEPVMAPASSIMGEIMFVGLVGDGEGKISGGDLRDTAEWLVRRRLLAVPGIAQVVPIGGALKQVEITLSPELLMQHRVGTAQVLEALQGVSESTSGGFYVAGAQEYLIRGLGRPSSLEALGQVVIAERDGVPLHLADIATVAMGEAIRRGEAAVDGRHAVVLKVQKQPQANTLELTDRVDQALDEIAASLPEGMSLYRKGFRQADFIRVALRNVTTVLRDGAILVAIILTLFLMSWRTTLISLLALPLSLLAGLLVLRVTGASINTMTLGGFAIAIGELVDDAIIDVENVYRRLRENALLPPEERRPVLDVVYEASREIRSSVVFATIIILLVFAPLFFLSGIEGRLLRPLGVAYVTSIGASLFVALTITPVLCMLLLGRTDGAAAHREGRLVRSLKARYRPVVAAALRVPVPIGLASLAGAVAAVVALASFGRSFLPEFNEGSLNIAAATAPGTSLETSDQIVGRLERSLLSHPAVTSVIRSTGRAERDEHALDVNFSELEVGLDVSKGEREEVLAQIREQAAAIPGLSVTVGQPISHRIEHLVSGVRASLALKIFGDDLDQLRALARGAEAAMKGVPGVVDLAVEQQTEIPQLVIRPKATELAAFGKSPGELSRFVEMAFVGSKVGLFWEQERVYDVVAKLPSSYRSDFALMASTPVDVRGERFTELSGIAALDKTMGPNLINHENVQRRIIVTANVAGRDLRGAAEDVLAAVRGGVKLPSGYRVELGGAFESEASASRTILALSALAIVGMTALLLAAFRSARDAALVLFNLPLALVGGAVAVWLGSGVLSIASLVGFITLFGIATRNGIMMVTHYRHLLTVEGLPLREAVIQGSVDRLVPILMTALTAALALVPIVLAAGEPGNEIQAPMSAVILGGLTSSTLLNLIVIPPLFARFGAPNATRDAASADVAGVATGGSAAA</sequence>
<dbReference type="SUPFAM" id="SSF82866">
    <property type="entry name" value="Multidrug efflux transporter AcrB transmembrane domain"/>
    <property type="match status" value="2"/>
</dbReference>
<dbReference type="Gene3D" id="3.30.70.1320">
    <property type="entry name" value="Multidrug efflux transporter AcrB pore domain like"/>
    <property type="match status" value="1"/>
</dbReference>
<feature type="transmembrane region" description="Helical" evidence="8">
    <location>
        <begin position="919"/>
        <end position="937"/>
    </location>
</feature>
<dbReference type="SUPFAM" id="SSF82693">
    <property type="entry name" value="Multidrug efflux transporter AcrB pore domain, PN1, PN2, PC1 and PC2 subdomains"/>
    <property type="match status" value="2"/>
</dbReference>
<keyword evidence="6 8" id="KW-1133">Transmembrane helix</keyword>
<gene>
    <name evidence="9" type="primary">acrB</name>
    <name evidence="9" type="ORF">SOCEGT47_013630</name>
</gene>
<evidence type="ECO:0000256" key="5">
    <source>
        <dbReference type="ARBA" id="ARBA00022692"/>
    </source>
</evidence>
<evidence type="ECO:0000313" key="9">
    <source>
        <dbReference type="EMBL" id="AUX20887.1"/>
    </source>
</evidence>
<dbReference type="InterPro" id="IPR001036">
    <property type="entry name" value="Acrflvin-R"/>
</dbReference>
<protein>
    <submittedName>
        <fullName evidence="9">Multidrug transporter AcrB</fullName>
    </submittedName>
</protein>
<evidence type="ECO:0000256" key="1">
    <source>
        <dbReference type="ARBA" id="ARBA00004651"/>
    </source>
</evidence>
<evidence type="ECO:0000256" key="7">
    <source>
        <dbReference type="ARBA" id="ARBA00023136"/>
    </source>
</evidence>
<feature type="transmembrane region" description="Helical" evidence="8">
    <location>
        <begin position="479"/>
        <end position="503"/>
    </location>
</feature>
<dbReference type="GO" id="GO:0008324">
    <property type="term" value="F:monoatomic cation transmembrane transporter activity"/>
    <property type="evidence" value="ECO:0007669"/>
    <property type="project" value="InterPro"/>
</dbReference>
<dbReference type="InterPro" id="IPR027463">
    <property type="entry name" value="AcrB_DN_DC_subdom"/>
</dbReference>
<dbReference type="EMBL" id="CP012670">
    <property type="protein sequence ID" value="AUX20887.1"/>
    <property type="molecule type" value="Genomic_DNA"/>
</dbReference>
<feature type="transmembrane region" description="Helical" evidence="8">
    <location>
        <begin position="867"/>
        <end position="886"/>
    </location>
</feature>
<organism evidence="9 10">
    <name type="scientific">Sorangium cellulosum</name>
    <name type="common">Polyangium cellulosum</name>
    <dbReference type="NCBI Taxonomy" id="56"/>
    <lineage>
        <taxon>Bacteria</taxon>
        <taxon>Pseudomonadati</taxon>
        <taxon>Myxococcota</taxon>
        <taxon>Polyangia</taxon>
        <taxon>Polyangiales</taxon>
        <taxon>Polyangiaceae</taxon>
        <taxon>Sorangium</taxon>
    </lineage>
</organism>
<keyword evidence="5 8" id="KW-0812">Transmembrane</keyword>
<dbReference type="RefSeq" id="WP_129346284.1">
    <property type="nucleotide sequence ID" value="NZ_CP012670.1"/>
</dbReference>
<dbReference type="InterPro" id="IPR004763">
    <property type="entry name" value="CusA-like"/>
</dbReference>
<accession>A0A4P2PVV5</accession>
<feature type="transmembrane region" description="Helical" evidence="8">
    <location>
        <begin position="12"/>
        <end position="32"/>
    </location>
</feature>
<dbReference type="Gene3D" id="3.30.2090.10">
    <property type="entry name" value="Multidrug efflux transporter AcrB TolC docking domain, DN and DC subdomains"/>
    <property type="match status" value="2"/>
</dbReference>
<dbReference type="GO" id="GO:0042910">
    <property type="term" value="F:xenobiotic transmembrane transporter activity"/>
    <property type="evidence" value="ECO:0007669"/>
    <property type="project" value="TreeGrafter"/>
</dbReference>
<dbReference type="Proteomes" id="UP000295781">
    <property type="component" value="Chromosome"/>
</dbReference>
<feature type="transmembrane region" description="Helical" evidence="8">
    <location>
        <begin position="364"/>
        <end position="381"/>
    </location>
</feature>
<comment type="similarity">
    <text evidence="2">Belongs to the resistance-nodulation-cell division (RND) (TC 2.A.6) family.</text>
</comment>
<proteinExistence type="inferred from homology"/>
<keyword evidence="4" id="KW-1003">Cell membrane</keyword>
<dbReference type="NCBIfam" id="TIGR00914">
    <property type="entry name" value="2A0601"/>
    <property type="match status" value="1"/>
</dbReference>
<evidence type="ECO:0000256" key="6">
    <source>
        <dbReference type="ARBA" id="ARBA00022989"/>
    </source>
</evidence>
<evidence type="ECO:0000256" key="8">
    <source>
        <dbReference type="SAM" id="Phobius"/>
    </source>
</evidence>
<keyword evidence="3" id="KW-0813">Transport</keyword>
<feature type="transmembrane region" description="Helical" evidence="8">
    <location>
        <begin position="966"/>
        <end position="988"/>
    </location>
</feature>
<dbReference type="OrthoDB" id="9798415at2"/>
<comment type="subcellular location">
    <subcellularLocation>
        <location evidence="1">Cell membrane</location>
        <topology evidence="1">Multi-pass membrane protein</topology>
    </subcellularLocation>
</comment>
<dbReference type="PANTHER" id="PTHR32063">
    <property type="match status" value="1"/>
</dbReference>
<feature type="transmembrane region" description="Helical" evidence="8">
    <location>
        <begin position="893"/>
        <end position="913"/>
    </location>
</feature>
<feature type="transmembrane region" description="Helical" evidence="8">
    <location>
        <begin position="1000"/>
        <end position="1021"/>
    </location>
</feature>
<dbReference type="Gene3D" id="1.20.1640.10">
    <property type="entry name" value="Multidrug efflux transporter AcrB transmembrane domain"/>
    <property type="match status" value="2"/>
</dbReference>
<reference evidence="9 10" key="1">
    <citation type="submission" date="2015-09" db="EMBL/GenBank/DDBJ databases">
        <title>Sorangium comparison.</title>
        <authorList>
            <person name="Zaburannyi N."/>
            <person name="Bunk B."/>
            <person name="Overmann J."/>
            <person name="Mueller R."/>
        </authorList>
    </citation>
    <scope>NUCLEOTIDE SEQUENCE [LARGE SCALE GENOMIC DNA]</scope>
    <source>
        <strain evidence="9 10">So ceGT47</strain>
    </source>
</reference>
<feature type="transmembrane region" description="Helical" evidence="8">
    <location>
        <begin position="524"/>
        <end position="556"/>
    </location>
</feature>
<evidence type="ECO:0000256" key="4">
    <source>
        <dbReference type="ARBA" id="ARBA00022475"/>
    </source>
</evidence>
<dbReference type="Gene3D" id="3.30.70.1430">
    <property type="entry name" value="Multidrug efflux transporter AcrB pore domain"/>
    <property type="match status" value="2"/>
</dbReference>
<feature type="transmembrane region" description="Helical" evidence="8">
    <location>
        <begin position="447"/>
        <end position="467"/>
    </location>
</feature>
<dbReference type="Gene3D" id="3.30.70.1440">
    <property type="entry name" value="Multidrug efflux transporter AcrB pore domain"/>
    <property type="match status" value="1"/>
</dbReference>
<dbReference type="SUPFAM" id="SSF82714">
    <property type="entry name" value="Multidrug efflux transporter AcrB TolC docking domain, DN and DC subdomains"/>
    <property type="match status" value="2"/>
</dbReference>
<keyword evidence="7 8" id="KW-0472">Membrane</keyword>
<dbReference type="Pfam" id="PF00873">
    <property type="entry name" value="ACR_tran"/>
    <property type="match status" value="1"/>
</dbReference>
<dbReference type="GO" id="GO:0005886">
    <property type="term" value="C:plasma membrane"/>
    <property type="evidence" value="ECO:0007669"/>
    <property type="project" value="UniProtKB-SubCell"/>
</dbReference>
<dbReference type="PRINTS" id="PR00702">
    <property type="entry name" value="ACRIFLAVINRP"/>
</dbReference>
<evidence type="ECO:0000256" key="3">
    <source>
        <dbReference type="ARBA" id="ARBA00022448"/>
    </source>
</evidence>
<name>A0A4P2PVV5_SORCE</name>
<dbReference type="AlphaFoldDB" id="A0A4P2PVV5"/>
<evidence type="ECO:0000256" key="2">
    <source>
        <dbReference type="ARBA" id="ARBA00010942"/>
    </source>
</evidence>
<dbReference type="PANTHER" id="PTHR32063:SF4">
    <property type="entry name" value="SLR6043 PROTEIN"/>
    <property type="match status" value="1"/>
</dbReference>